<name>A0ABP8N386_9BACT</name>
<evidence type="ECO:0000256" key="8">
    <source>
        <dbReference type="ARBA" id="ARBA00023012"/>
    </source>
</evidence>
<keyword evidence="9" id="KW-0472">Membrane</keyword>
<keyword evidence="5" id="KW-0547">Nucleotide-binding</keyword>
<evidence type="ECO:0000256" key="6">
    <source>
        <dbReference type="ARBA" id="ARBA00022777"/>
    </source>
</evidence>
<gene>
    <name evidence="11" type="ORF">GCM10023093_03370</name>
</gene>
<keyword evidence="9" id="KW-1133">Transmembrane helix</keyword>
<dbReference type="Gene3D" id="1.20.5.1930">
    <property type="match status" value="1"/>
</dbReference>
<dbReference type="InterPro" id="IPR005467">
    <property type="entry name" value="His_kinase_dom"/>
</dbReference>
<dbReference type="Proteomes" id="UP001500067">
    <property type="component" value="Unassembled WGS sequence"/>
</dbReference>
<keyword evidence="7" id="KW-0067">ATP-binding</keyword>
<dbReference type="EMBL" id="BAABFA010000004">
    <property type="protein sequence ID" value="GAA4460539.1"/>
    <property type="molecule type" value="Genomic_DNA"/>
</dbReference>
<keyword evidence="8" id="KW-0902">Two-component regulatory system</keyword>
<dbReference type="Pfam" id="PF02518">
    <property type="entry name" value="HATPase_c"/>
    <property type="match status" value="1"/>
</dbReference>
<dbReference type="InterPro" id="IPR003594">
    <property type="entry name" value="HATPase_dom"/>
</dbReference>
<protein>
    <recommendedName>
        <fullName evidence="2">histidine kinase</fullName>
        <ecNumber evidence="2">2.7.13.3</ecNumber>
    </recommendedName>
</protein>
<keyword evidence="6" id="KW-0418">Kinase</keyword>
<dbReference type="PANTHER" id="PTHR24421:SF10">
    <property type="entry name" value="NITRATE_NITRITE SENSOR PROTEIN NARQ"/>
    <property type="match status" value="1"/>
</dbReference>
<reference evidence="12" key="1">
    <citation type="journal article" date="2019" name="Int. J. Syst. Evol. Microbiol.">
        <title>The Global Catalogue of Microorganisms (GCM) 10K type strain sequencing project: providing services to taxonomists for standard genome sequencing and annotation.</title>
        <authorList>
            <consortium name="The Broad Institute Genomics Platform"/>
            <consortium name="The Broad Institute Genome Sequencing Center for Infectious Disease"/>
            <person name="Wu L."/>
            <person name="Ma J."/>
        </authorList>
    </citation>
    <scope>NUCLEOTIDE SEQUENCE [LARGE SCALE GENOMIC DNA]</scope>
    <source>
        <strain evidence="12">JCM 32105</strain>
    </source>
</reference>
<dbReference type="InterPro" id="IPR011712">
    <property type="entry name" value="Sig_transdc_His_kin_sub3_dim/P"/>
</dbReference>
<dbReference type="CDD" id="cd16917">
    <property type="entry name" value="HATPase_UhpB-NarQ-NarX-like"/>
    <property type="match status" value="1"/>
</dbReference>
<evidence type="ECO:0000256" key="2">
    <source>
        <dbReference type="ARBA" id="ARBA00012438"/>
    </source>
</evidence>
<evidence type="ECO:0000256" key="5">
    <source>
        <dbReference type="ARBA" id="ARBA00022741"/>
    </source>
</evidence>
<feature type="domain" description="Histidine kinase" evidence="10">
    <location>
        <begin position="67"/>
        <end position="260"/>
    </location>
</feature>
<dbReference type="Gene3D" id="3.30.565.10">
    <property type="entry name" value="Histidine kinase-like ATPase, C-terminal domain"/>
    <property type="match status" value="1"/>
</dbReference>
<dbReference type="PANTHER" id="PTHR24421">
    <property type="entry name" value="NITRATE/NITRITE SENSOR PROTEIN NARX-RELATED"/>
    <property type="match status" value="1"/>
</dbReference>
<comment type="catalytic activity">
    <reaction evidence="1">
        <text>ATP + protein L-histidine = ADP + protein N-phospho-L-histidine.</text>
        <dbReference type="EC" id="2.7.13.3"/>
    </reaction>
</comment>
<accession>A0ABP8N386</accession>
<evidence type="ECO:0000259" key="10">
    <source>
        <dbReference type="PROSITE" id="PS50109"/>
    </source>
</evidence>
<sequence length="263" mass="29421">MELDRSVIIFIMGSVLFIALAFALIVFLVIHKKKRYEHLLEKQTMENNYHNQLLLSRMEVQEQSFRYFSEEIHDNIGQLLSIVKMQLHNIRRSSNETEIVARAKDCTELLGKAISDLRNISHTLNSVFVTNVGLPEAVEKDLEYIRSAKDVKCTLHNTGEDYSIGEERELLVFRIIQEAIANAVKHASPSAIDVYLDHKPHMLVVRVVDNGMGFEAGSITKSGIGLSNMQMRAALLKGRLDVASAKGGGTTISLQIDRESAAA</sequence>
<keyword evidence="4" id="KW-0808">Transferase</keyword>
<evidence type="ECO:0000313" key="11">
    <source>
        <dbReference type="EMBL" id="GAA4460539.1"/>
    </source>
</evidence>
<comment type="caution">
    <text evidence="11">The sequence shown here is derived from an EMBL/GenBank/DDBJ whole genome shotgun (WGS) entry which is preliminary data.</text>
</comment>
<evidence type="ECO:0000256" key="9">
    <source>
        <dbReference type="SAM" id="Phobius"/>
    </source>
</evidence>
<dbReference type="EC" id="2.7.13.3" evidence="2"/>
<dbReference type="SMART" id="SM00387">
    <property type="entry name" value="HATPase_c"/>
    <property type="match status" value="1"/>
</dbReference>
<organism evidence="11 12">
    <name type="scientific">Nemorincola caseinilytica</name>
    <dbReference type="NCBI Taxonomy" id="2054315"/>
    <lineage>
        <taxon>Bacteria</taxon>
        <taxon>Pseudomonadati</taxon>
        <taxon>Bacteroidota</taxon>
        <taxon>Chitinophagia</taxon>
        <taxon>Chitinophagales</taxon>
        <taxon>Chitinophagaceae</taxon>
        <taxon>Nemorincola</taxon>
    </lineage>
</organism>
<dbReference type="InterPro" id="IPR036890">
    <property type="entry name" value="HATPase_C_sf"/>
</dbReference>
<keyword evidence="12" id="KW-1185">Reference proteome</keyword>
<evidence type="ECO:0000256" key="7">
    <source>
        <dbReference type="ARBA" id="ARBA00022840"/>
    </source>
</evidence>
<dbReference type="InterPro" id="IPR050482">
    <property type="entry name" value="Sensor_HK_TwoCompSys"/>
</dbReference>
<proteinExistence type="predicted"/>
<dbReference type="Pfam" id="PF07730">
    <property type="entry name" value="HisKA_3"/>
    <property type="match status" value="1"/>
</dbReference>
<keyword evidence="9" id="KW-0812">Transmembrane</keyword>
<dbReference type="PROSITE" id="PS50109">
    <property type="entry name" value="HIS_KIN"/>
    <property type="match status" value="1"/>
</dbReference>
<evidence type="ECO:0000313" key="12">
    <source>
        <dbReference type="Proteomes" id="UP001500067"/>
    </source>
</evidence>
<evidence type="ECO:0000256" key="4">
    <source>
        <dbReference type="ARBA" id="ARBA00022679"/>
    </source>
</evidence>
<evidence type="ECO:0000256" key="1">
    <source>
        <dbReference type="ARBA" id="ARBA00000085"/>
    </source>
</evidence>
<keyword evidence="3" id="KW-0597">Phosphoprotein</keyword>
<evidence type="ECO:0000256" key="3">
    <source>
        <dbReference type="ARBA" id="ARBA00022553"/>
    </source>
</evidence>
<dbReference type="SUPFAM" id="SSF55874">
    <property type="entry name" value="ATPase domain of HSP90 chaperone/DNA topoisomerase II/histidine kinase"/>
    <property type="match status" value="1"/>
</dbReference>
<dbReference type="RefSeq" id="WP_345077573.1">
    <property type="nucleotide sequence ID" value="NZ_BAABFA010000004.1"/>
</dbReference>
<feature type="transmembrane region" description="Helical" evidence="9">
    <location>
        <begin position="6"/>
        <end position="30"/>
    </location>
</feature>